<dbReference type="Proteomes" id="UP000273044">
    <property type="component" value="Chromosome"/>
</dbReference>
<evidence type="ECO:0000259" key="1">
    <source>
        <dbReference type="Pfam" id="PF02754"/>
    </source>
</evidence>
<gene>
    <name evidence="3" type="primary">lutA</name>
    <name evidence="2" type="ORF">J5A53_09445</name>
    <name evidence="3" type="ORF">NCTC12967_01221</name>
</gene>
<dbReference type="Proteomes" id="UP000677180">
    <property type="component" value="Chromosome"/>
</dbReference>
<feature type="domain" description="Cysteine-rich" evidence="1">
    <location>
        <begin position="140"/>
        <end position="224"/>
    </location>
</feature>
<name>A0A3N4DJJ2_9ACTN</name>
<accession>A0A3N4DJJ2</accession>
<proteinExistence type="predicted"/>
<reference evidence="3 4" key="1">
    <citation type="submission" date="2018-12" db="EMBL/GenBank/DDBJ databases">
        <authorList>
            <consortium name="Pathogen Informatics"/>
        </authorList>
    </citation>
    <scope>NUCLEOTIDE SEQUENCE [LARGE SCALE GENOMIC DNA]</scope>
    <source>
        <strain evidence="3 4">NCTC12967</strain>
    </source>
</reference>
<dbReference type="PANTHER" id="PTHR30296">
    <property type="entry name" value="UNCHARACTERIZED PROTEIN YKGE"/>
    <property type="match status" value="1"/>
</dbReference>
<dbReference type="GO" id="GO:0005829">
    <property type="term" value="C:cytosol"/>
    <property type="evidence" value="ECO:0007669"/>
    <property type="project" value="TreeGrafter"/>
</dbReference>
<evidence type="ECO:0000313" key="4">
    <source>
        <dbReference type="Proteomes" id="UP000273044"/>
    </source>
</evidence>
<dbReference type="PANTHER" id="PTHR30296:SF0">
    <property type="entry name" value="LACTATE UTILIZATION PROTEIN A"/>
    <property type="match status" value="1"/>
</dbReference>
<keyword evidence="4" id="KW-1185">Reference proteome</keyword>
<dbReference type="RefSeq" id="WP_014846329.1">
    <property type="nucleotide sequence ID" value="NZ_CAJZDL010000016.1"/>
</dbReference>
<reference evidence="2" key="2">
    <citation type="submission" date="2021-03" db="EMBL/GenBank/DDBJ databases">
        <title>Human Oral Microbial Genomes.</title>
        <authorList>
            <person name="Johnston C.D."/>
            <person name="Chen T."/>
            <person name="Dewhirst F.E."/>
        </authorList>
    </citation>
    <scope>NUCLEOTIDE SEQUENCE</scope>
    <source>
        <strain evidence="2">F0714</strain>
    </source>
</reference>
<organism evidence="3 4">
    <name type="scientific">Arachnia propionica</name>
    <dbReference type="NCBI Taxonomy" id="1750"/>
    <lineage>
        <taxon>Bacteria</taxon>
        <taxon>Bacillati</taxon>
        <taxon>Actinomycetota</taxon>
        <taxon>Actinomycetes</taxon>
        <taxon>Propionibacteriales</taxon>
        <taxon>Propionibacteriaceae</taxon>
        <taxon>Arachnia</taxon>
    </lineage>
</organism>
<protein>
    <submittedName>
        <fullName evidence="2">(Fe-S)-binding protein</fullName>
    </submittedName>
    <submittedName>
        <fullName evidence="3">Lactate utilization protein A</fullName>
    </submittedName>
</protein>
<evidence type="ECO:0000313" key="3">
    <source>
        <dbReference type="EMBL" id="VEH69941.1"/>
    </source>
</evidence>
<dbReference type="Pfam" id="PF02754">
    <property type="entry name" value="CCG"/>
    <property type="match status" value="2"/>
</dbReference>
<evidence type="ECO:0000313" key="2">
    <source>
        <dbReference type="EMBL" id="QUC10037.1"/>
    </source>
</evidence>
<dbReference type="GO" id="GO:0016491">
    <property type="term" value="F:oxidoreductase activity"/>
    <property type="evidence" value="ECO:0007669"/>
    <property type="project" value="UniProtKB-ARBA"/>
</dbReference>
<dbReference type="EMBL" id="CP072385">
    <property type="protein sequence ID" value="QUC10037.1"/>
    <property type="molecule type" value="Genomic_DNA"/>
</dbReference>
<dbReference type="GeneID" id="64406699"/>
<dbReference type="AlphaFoldDB" id="A0A3N4DJJ2"/>
<dbReference type="EMBL" id="LR134406">
    <property type="protein sequence ID" value="VEH69941.1"/>
    <property type="molecule type" value="Genomic_DNA"/>
</dbReference>
<dbReference type="OrthoDB" id="9770306at2"/>
<feature type="domain" description="Cysteine-rich" evidence="1">
    <location>
        <begin position="9"/>
        <end position="88"/>
    </location>
</feature>
<dbReference type="InterPro" id="IPR004017">
    <property type="entry name" value="Cys_rich_dom"/>
</dbReference>
<dbReference type="OMA" id="NSCLMHI"/>
<sequence>MAPGTGKTVALFATCINDTMFPGTPIAVVKVLERLGCKVVFPKEQTCCGQMLTNTGYFKEAVPTVKSYVRAFEDYDYVVGPSGSCIGAVRHQHPMLAEHVGDKSLKAASEELVKRTYDFTEFLVDVLGLTDVGAYFPHRVTYHPTCHSVRVAHVGDRPYKLLKAVRGIDLVPLPDSDQCCGFGGTFCVKNSDVSVAMGADKARNVMSTGAEYLVTGDNACLMHIGGIMHRMNMGVKTIHLAEILAHTEEAAA</sequence>